<feature type="domain" description="O-antigen ligase-related" evidence="6">
    <location>
        <begin position="246"/>
        <end position="386"/>
    </location>
</feature>
<reference evidence="7" key="1">
    <citation type="submission" date="2020-09" db="EMBL/GenBank/DDBJ databases">
        <title>New species isolated from human feces.</title>
        <authorList>
            <person name="Kitahara M."/>
            <person name="Shigeno Y."/>
            <person name="Shime M."/>
            <person name="Matsumoto Y."/>
            <person name="Nakamura S."/>
            <person name="Motooka D."/>
            <person name="Fukuoka S."/>
            <person name="Nishikawa H."/>
            <person name="Benno Y."/>
        </authorList>
    </citation>
    <scope>NUCLEOTIDE SEQUENCE</scope>
    <source>
        <strain evidence="7">MM35</strain>
        <plasmid evidence="7">pMM35_01</plasmid>
    </source>
</reference>
<evidence type="ECO:0000256" key="3">
    <source>
        <dbReference type="ARBA" id="ARBA00022989"/>
    </source>
</evidence>
<dbReference type="Proteomes" id="UP000681343">
    <property type="component" value="Plasmid pMM35_01"/>
</dbReference>
<accession>A0A810PV46</accession>
<feature type="transmembrane region" description="Helical" evidence="5">
    <location>
        <begin position="244"/>
        <end position="277"/>
    </location>
</feature>
<keyword evidence="8" id="KW-1185">Reference proteome</keyword>
<feature type="transmembrane region" description="Helical" evidence="5">
    <location>
        <begin position="177"/>
        <end position="201"/>
    </location>
</feature>
<feature type="transmembrane region" description="Helical" evidence="5">
    <location>
        <begin position="283"/>
        <end position="307"/>
    </location>
</feature>
<name>A0A810PV46_9FIRM</name>
<dbReference type="PANTHER" id="PTHR37422">
    <property type="entry name" value="TEICHURONIC ACID BIOSYNTHESIS PROTEIN TUAE"/>
    <property type="match status" value="1"/>
</dbReference>
<protein>
    <recommendedName>
        <fullName evidence="6">O-antigen ligase-related domain-containing protein</fullName>
    </recommendedName>
</protein>
<dbReference type="RefSeq" id="WP_212821293.1">
    <property type="nucleotide sequence ID" value="NZ_AP023416.1"/>
</dbReference>
<evidence type="ECO:0000256" key="4">
    <source>
        <dbReference type="ARBA" id="ARBA00023136"/>
    </source>
</evidence>
<keyword evidence="4 5" id="KW-0472">Membrane</keyword>
<feature type="transmembrane region" description="Helical" evidence="5">
    <location>
        <begin position="20"/>
        <end position="40"/>
    </location>
</feature>
<feature type="transmembrane region" description="Helical" evidence="5">
    <location>
        <begin position="370"/>
        <end position="391"/>
    </location>
</feature>
<dbReference type="InterPro" id="IPR007016">
    <property type="entry name" value="O-antigen_ligase-rel_domated"/>
</dbReference>
<dbReference type="GO" id="GO:0016020">
    <property type="term" value="C:membrane"/>
    <property type="evidence" value="ECO:0007669"/>
    <property type="project" value="UniProtKB-SubCell"/>
</dbReference>
<keyword evidence="7" id="KW-0614">Plasmid</keyword>
<keyword evidence="3 5" id="KW-1133">Transmembrane helix</keyword>
<feature type="transmembrane region" description="Helical" evidence="5">
    <location>
        <begin position="146"/>
        <end position="165"/>
    </location>
</feature>
<sequence>MTQSTSGSFWGRVTEKTEYFWNTNLYFALMLAVTAVSMLTQNVVPSTVALAVLCAWMLVFCRDILAAALPFLLIFLLSTLQYNDLSVFLPCAPLAALVIGGLIVHLVRWKKPAVAGRSIRSLLAVSVATLLGGVGFIPASQYFSPLSVYYTLGLGLGLLAVYLLLRAELELPRSYDLLYRLMQLLYTIGLAMVLAVGSYYLHHWAEFSQCWELPGISYRNFAATILVSTLPAVFYMAGRSRRHLFTVLLWCAAMFFSGSRSALLFGAVMVLLGFVYLVKRNYLPLWSFFVIVASVTVIMALFGSQIYDMFFGARGDPDHFISPTEERWLLLDRGFADFFNHPLLGIGLGNQKNIDLFAGVPGSMVFYHNAVLQVLGSMGIVGVAAYTLLLGDRLRLLLHDREACYMAGMYYLGMLMVSMTNPGLFCPLPNAALTVLVFTVLEKCVDGPAAALHRRK</sequence>
<geneLocation type="plasmid" evidence="7 8">
    <name>pMM35_01</name>
</geneLocation>
<evidence type="ECO:0000313" key="8">
    <source>
        <dbReference type="Proteomes" id="UP000681343"/>
    </source>
</evidence>
<proteinExistence type="predicted"/>
<evidence type="ECO:0000256" key="5">
    <source>
        <dbReference type="SAM" id="Phobius"/>
    </source>
</evidence>
<evidence type="ECO:0000256" key="1">
    <source>
        <dbReference type="ARBA" id="ARBA00004141"/>
    </source>
</evidence>
<organism evidence="7 8">
    <name type="scientific">Vescimonas fastidiosa</name>
    <dbReference type="NCBI Taxonomy" id="2714353"/>
    <lineage>
        <taxon>Bacteria</taxon>
        <taxon>Bacillati</taxon>
        <taxon>Bacillota</taxon>
        <taxon>Clostridia</taxon>
        <taxon>Eubacteriales</taxon>
        <taxon>Oscillospiraceae</taxon>
        <taxon>Vescimonas</taxon>
    </lineage>
</organism>
<feature type="transmembrane region" description="Helical" evidence="5">
    <location>
        <begin position="403"/>
        <end position="425"/>
    </location>
</feature>
<dbReference type="PANTHER" id="PTHR37422:SF23">
    <property type="entry name" value="TEICHURONIC ACID BIOSYNTHESIS PROTEIN TUAE"/>
    <property type="match status" value="1"/>
</dbReference>
<keyword evidence="2 5" id="KW-0812">Transmembrane</keyword>
<dbReference type="Pfam" id="PF04932">
    <property type="entry name" value="Wzy_C"/>
    <property type="match status" value="1"/>
</dbReference>
<feature type="transmembrane region" description="Helical" evidence="5">
    <location>
        <begin position="47"/>
        <end position="75"/>
    </location>
</feature>
<dbReference type="AlphaFoldDB" id="A0A810PV46"/>
<gene>
    <name evidence="7" type="ORF">MM35RIKEN_18020</name>
</gene>
<feature type="transmembrane region" description="Helical" evidence="5">
    <location>
        <begin position="87"/>
        <end position="107"/>
    </location>
</feature>
<evidence type="ECO:0000313" key="7">
    <source>
        <dbReference type="EMBL" id="BCK79610.1"/>
    </source>
</evidence>
<dbReference type="InterPro" id="IPR051533">
    <property type="entry name" value="WaaL-like"/>
</dbReference>
<dbReference type="KEGG" id="vfa:MM35RIKEN_18020"/>
<feature type="transmembrane region" description="Helical" evidence="5">
    <location>
        <begin position="221"/>
        <end position="237"/>
    </location>
</feature>
<evidence type="ECO:0000256" key="2">
    <source>
        <dbReference type="ARBA" id="ARBA00022692"/>
    </source>
</evidence>
<evidence type="ECO:0000259" key="6">
    <source>
        <dbReference type="Pfam" id="PF04932"/>
    </source>
</evidence>
<comment type="subcellular location">
    <subcellularLocation>
        <location evidence="1">Membrane</location>
        <topology evidence="1">Multi-pass membrane protein</topology>
    </subcellularLocation>
</comment>
<dbReference type="EMBL" id="AP023416">
    <property type="protein sequence ID" value="BCK79610.1"/>
    <property type="molecule type" value="Genomic_DNA"/>
</dbReference>
<feature type="transmembrane region" description="Helical" evidence="5">
    <location>
        <begin position="119"/>
        <end position="140"/>
    </location>
</feature>